<keyword evidence="3" id="KW-1185">Reference proteome</keyword>
<accession>A0AAV3Y9Z2</accession>
<proteinExistence type="predicted"/>
<dbReference type="EMBL" id="BLXT01000641">
    <property type="protein sequence ID" value="GFN79098.1"/>
    <property type="molecule type" value="Genomic_DNA"/>
</dbReference>
<gene>
    <name evidence="2" type="ORF">PoB_000560400</name>
</gene>
<feature type="region of interest" description="Disordered" evidence="1">
    <location>
        <begin position="1"/>
        <end position="31"/>
    </location>
</feature>
<dbReference type="AlphaFoldDB" id="A0AAV3Y9Z2"/>
<feature type="compositionally biased region" description="Polar residues" evidence="1">
    <location>
        <begin position="1"/>
        <end position="21"/>
    </location>
</feature>
<name>A0AAV3Y9Z2_9GAST</name>
<organism evidence="2 3">
    <name type="scientific">Plakobranchus ocellatus</name>
    <dbReference type="NCBI Taxonomy" id="259542"/>
    <lineage>
        <taxon>Eukaryota</taxon>
        <taxon>Metazoa</taxon>
        <taxon>Spiralia</taxon>
        <taxon>Lophotrochozoa</taxon>
        <taxon>Mollusca</taxon>
        <taxon>Gastropoda</taxon>
        <taxon>Heterobranchia</taxon>
        <taxon>Euthyneura</taxon>
        <taxon>Panpulmonata</taxon>
        <taxon>Sacoglossa</taxon>
        <taxon>Placobranchoidea</taxon>
        <taxon>Plakobranchidae</taxon>
        <taxon>Plakobranchus</taxon>
    </lineage>
</organism>
<comment type="caution">
    <text evidence="2">The sequence shown here is derived from an EMBL/GenBank/DDBJ whole genome shotgun (WGS) entry which is preliminary data.</text>
</comment>
<dbReference type="Proteomes" id="UP000735302">
    <property type="component" value="Unassembled WGS sequence"/>
</dbReference>
<evidence type="ECO:0000313" key="2">
    <source>
        <dbReference type="EMBL" id="GFN79098.1"/>
    </source>
</evidence>
<sequence length="95" mass="10299">MTIVTKTINGASDSDLWSPTQAGEKGLNNHQTQDVNSAACITLWRADGRDLNALEGAEGSRGPQDKLLSSLTHDFHKDSEAWAMLPCGCSSEEYF</sequence>
<evidence type="ECO:0000256" key="1">
    <source>
        <dbReference type="SAM" id="MobiDB-lite"/>
    </source>
</evidence>
<reference evidence="2 3" key="1">
    <citation type="journal article" date="2021" name="Elife">
        <title>Chloroplast acquisition without the gene transfer in kleptoplastic sea slugs, Plakobranchus ocellatus.</title>
        <authorList>
            <person name="Maeda T."/>
            <person name="Takahashi S."/>
            <person name="Yoshida T."/>
            <person name="Shimamura S."/>
            <person name="Takaki Y."/>
            <person name="Nagai Y."/>
            <person name="Toyoda A."/>
            <person name="Suzuki Y."/>
            <person name="Arimoto A."/>
            <person name="Ishii H."/>
            <person name="Satoh N."/>
            <person name="Nishiyama T."/>
            <person name="Hasebe M."/>
            <person name="Maruyama T."/>
            <person name="Minagawa J."/>
            <person name="Obokata J."/>
            <person name="Shigenobu S."/>
        </authorList>
    </citation>
    <scope>NUCLEOTIDE SEQUENCE [LARGE SCALE GENOMIC DNA]</scope>
</reference>
<protein>
    <submittedName>
        <fullName evidence="2">Uncharacterized protein</fullName>
    </submittedName>
</protein>
<evidence type="ECO:0000313" key="3">
    <source>
        <dbReference type="Proteomes" id="UP000735302"/>
    </source>
</evidence>